<proteinExistence type="predicted"/>
<dbReference type="EMBL" id="ASHM01049811">
    <property type="protein sequence ID" value="PNX85881.1"/>
    <property type="molecule type" value="Genomic_DNA"/>
</dbReference>
<gene>
    <name evidence="1" type="ORF">L195_g041955</name>
</gene>
<comment type="caution">
    <text evidence="1">The sequence shown here is derived from an EMBL/GenBank/DDBJ whole genome shotgun (WGS) entry which is preliminary data.</text>
</comment>
<organism evidence="1 2">
    <name type="scientific">Trifolium pratense</name>
    <name type="common">Red clover</name>
    <dbReference type="NCBI Taxonomy" id="57577"/>
    <lineage>
        <taxon>Eukaryota</taxon>
        <taxon>Viridiplantae</taxon>
        <taxon>Streptophyta</taxon>
        <taxon>Embryophyta</taxon>
        <taxon>Tracheophyta</taxon>
        <taxon>Spermatophyta</taxon>
        <taxon>Magnoliopsida</taxon>
        <taxon>eudicotyledons</taxon>
        <taxon>Gunneridae</taxon>
        <taxon>Pentapetalae</taxon>
        <taxon>rosids</taxon>
        <taxon>fabids</taxon>
        <taxon>Fabales</taxon>
        <taxon>Fabaceae</taxon>
        <taxon>Papilionoideae</taxon>
        <taxon>50 kb inversion clade</taxon>
        <taxon>NPAAA clade</taxon>
        <taxon>Hologalegina</taxon>
        <taxon>IRL clade</taxon>
        <taxon>Trifolieae</taxon>
        <taxon>Trifolium</taxon>
    </lineage>
</organism>
<reference evidence="1 2" key="1">
    <citation type="journal article" date="2014" name="Am. J. Bot.">
        <title>Genome assembly and annotation for red clover (Trifolium pratense; Fabaceae).</title>
        <authorList>
            <person name="Istvanek J."/>
            <person name="Jaros M."/>
            <person name="Krenek A."/>
            <person name="Repkova J."/>
        </authorList>
    </citation>
    <scope>NUCLEOTIDE SEQUENCE [LARGE SCALE GENOMIC DNA]</scope>
    <source>
        <strain evidence="2">cv. Tatra</strain>
        <tissue evidence="1">Young leaves</tissue>
    </source>
</reference>
<protein>
    <submittedName>
        <fullName evidence="1">Uncharacterized protein</fullName>
    </submittedName>
</protein>
<dbReference type="AlphaFoldDB" id="A0A2K3M515"/>
<evidence type="ECO:0000313" key="2">
    <source>
        <dbReference type="Proteomes" id="UP000236291"/>
    </source>
</evidence>
<reference evidence="1 2" key="2">
    <citation type="journal article" date="2017" name="Front. Plant Sci.">
        <title>Gene Classification and Mining of Molecular Markers Useful in Red Clover (Trifolium pratense) Breeding.</title>
        <authorList>
            <person name="Istvanek J."/>
            <person name="Dluhosova J."/>
            <person name="Dluhos P."/>
            <person name="Patkova L."/>
            <person name="Nedelnik J."/>
            <person name="Repkova J."/>
        </authorList>
    </citation>
    <scope>NUCLEOTIDE SEQUENCE [LARGE SCALE GENOMIC DNA]</scope>
    <source>
        <strain evidence="2">cv. Tatra</strain>
        <tissue evidence="1">Young leaves</tissue>
    </source>
</reference>
<evidence type="ECO:0000313" key="1">
    <source>
        <dbReference type="EMBL" id="PNX85881.1"/>
    </source>
</evidence>
<accession>A0A2K3M515</accession>
<dbReference type="Proteomes" id="UP000236291">
    <property type="component" value="Unassembled WGS sequence"/>
</dbReference>
<name>A0A2K3M515_TRIPR</name>
<sequence>MCSFYSTVIAGLNRNNTGEEVLFDLLQQLNVDKSTFHGLRCMEHLETAEFCPFSFCYCFERVAGSAGEALDLLSALDWVHDLNLGPVDFELTLKVSG</sequence>